<comment type="caution">
    <text evidence="1">The sequence shown here is derived from an EMBL/GenBank/DDBJ whole genome shotgun (WGS) entry which is preliminary data.</text>
</comment>
<evidence type="ECO:0000313" key="1">
    <source>
        <dbReference type="EMBL" id="CAG8597499.1"/>
    </source>
</evidence>
<accession>A0A9N9CDJ5</accession>
<reference evidence="1" key="1">
    <citation type="submission" date="2021-06" db="EMBL/GenBank/DDBJ databases">
        <authorList>
            <person name="Kallberg Y."/>
            <person name="Tangrot J."/>
            <person name="Rosling A."/>
        </authorList>
    </citation>
    <scope>NUCLEOTIDE SEQUENCE</scope>
    <source>
        <strain evidence="1">MT106</strain>
    </source>
</reference>
<dbReference type="EMBL" id="CAJVPL010002052">
    <property type="protein sequence ID" value="CAG8597499.1"/>
    <property type="molecule type" value="Genomic_DNA"/>
</dbReference>
<proteinExistence type="predicted"/>
<protein>
    <submittedName>
        <fullName evidence="1">6750_t:CDS:1</fullName>
    </submittedName>
</protein>
<gene>
    <name evidence="1" type="ORF">AGERDE_LOCUS8925</name>
</gene>
<name>A0A9N9CDJ5_9GLOM</name>
<keyword evidence="2" id="KW-1185">Reference proteome</keyword>
<evidence type="ECO:0000313" key="2">
    <source>
        <dbReference type="Proteomes" id="UP000789831"/>
    </source>
</evidence>
<sequence length="122" mass="14407">MDFENEFEHSSLAASSSTARTLFDELRDMHVTDFEKSQDLGDEFYELYESHEEWDEYEQGDNEYSEEIEFSGDQSSKVNKFVPQLFDDVDEQDPLYDALEAYIEKLGDEELKELLNKAIFYI</sequence>
<dbReference type="AlphaFoldDB" id="A0A9N9CDJ5"/>
<dbReference type="Proteomes" id="UP000789831">
    <property type="component" value="Unassembled WGS sequence"/>
</dbReference>
<dbReference type="OrthoDB" id="10563295at2759"/>
<organism evidence="1 2">
    <name type="scientific">Ambispora gerdemannii</name>
    <dbReference type="NCBI Taxonomy" id="144530"/>
    <lineage>
        <taxon>Eukaryota</taxon>
        <taxon>Fungi</taxon>
        <taxon>Fungi incertae sedis</taxon>
        <taxon>Mucoromycota</taxon>
        <taxon>Glomeromycotina</taxon>
        <taxon>Glomeromycetes</taxon>
        <taxon>Archaeosporales</taxon>
        <taxon>Ambisporaceae</taxon>
        <taxon>Ambispora</taxon>
    </lineage>
</organism>